<dbReference type="InterPro" id="IPR010998">
    <property type="entry name" value="Integrase_recombinase_N"/>
</dbReference>
<evidence type="ECO:0000256" key="4">
    <source>
        <dbReference type="ARBA" id="ARBA00023172"/>
    </source>
</evidence>
<dbReference type="Gene3D" id="1.10.443.10">
    <property type="entry name" value="Intergrase catalytic core"/>
    <property type="match status" value="1"/>
</dbReference>
<reference evidence="7" key="1">
    <citation type="journal article" date="2019" name="Int. J. Syst. Evol. Microbiol.">
        <title>The Global Catalogue of Microorganisms (GCM) 10K type strain sequencing project: providing services to taxonomists for standard genome sequencing and annotation.</title>
        <authorList>
            <consortium name="The Broad Institute Genomics Platform"/>
            <consortium name="The Broad Institute Genome Sequencing Center for Infectious Disease"/>
            <person name="Wu L."/>
            <person name="Ma J."/>
        </authorList>
    </citation>
    <scope>NUCLEOTIDE SEQUENCE [LARGE SCALE GENOMIC DNA]</scope>
    <source>
        <strain evidence="7">CCUG 61696</strain>
    </source>
</reference>
<dbReference type="SUPFAM" id="SSF56349">
    <property type="entry name" value="DNA breaking-rejoining enzymes"/>
    <property type="match status" value="1"/>
</dbReference>
<keyword evidence="7" id="KW-1185">Reference proteome</keyword>
<proteinExistence type="inferred from homology"/>
<comment type="similarity">
    <text evidence="1">Belongs to the 'phage' integrase family.</text>
</comment>
<dbReference type="InterPro" id="IPR011010">
    <property type="entry name" value="DNA_brk_join_enz"/>
</dbReference>
<dbReference type="Proteomes" id="UP001597171">
    <property type="component" value="Unassembled WGS sequence"/>
</dbReference>
<keyword evidence="2" id="KW-0229">DNA integration</keyword>
<dbReference type="InterPro" id="IPR002104">
    <property type="entry name" value="Integrase_catalytic"/>
</dbReference>
<keyword evidence="3" id="KW-0238">DNA-binding</keyword>
<evidence type="ECO:0000256" key="2">
    <source>
        <dbReference type="ARBA" id="ARBA00022908"/>
    </source>
</evidence>
<dbReference type="EMBL" id="JBHTMX010000005">
    <property type="protein sequence ID" value="MFD1330731.1"/>
    <property type="molecule type" value="Genomic_DNA"/>
</dbReference>
<evidence type="ECO:0000259" key="5">
    <source>
        <dbReference type="PROSITE" id="PS51898"/>
    </source>
</evidence>
<dbReference type="PROSITE" id="PS51898">
    <property type="entry name" value="TYR_RECOMBINASE"/>
    <property type="match status" value="1"/>
</dbReference>
<dbReference type="RefSeq" id="WP_378773922.1">
    <property type="nucleotide sequence ID" value="NZ_JBHTMX010000005.1"/>
</dbReference>
<sequence>MKVDLTHVCSDVDRHGNVRYYVRIKGRPKVRLPLPVGGVEFMAVYGQATAGKPPPARASTRGTFRALCLMYYESAAFKGTDVSTQSWRRRALDRICREKDGGFWPAAAMDAYAVGELRDELANQPSVANTRLKALSALYKWAAAKKHVPANPVVGVARLKYASAGHHTWTLDEIETFRARHPLGTKARLAMELLFCTTGRREDAPRLGPQHLRRGRVVFTQAKNEHCAPIQVDIPIRPELAAAIAACPSGHLTFLVTEFGKPFTAAGFGNWFRERCDEAGLKHCSAHGLRKGMATWLADVGASEHEIMAVTGHQTLAEVERYTKRANRKRLATSAMERLNGGTLEQKSIAKQ</sequence>
<dbReference type="PANTHER" id="PTHR30349:SF64">
    <property type="entry name" value="PROPHAGE INTEGRASE INTD-RELATED"/>
    <property type="match status" value="1"/>
</dbReference>
<evidence type="ECO:0000256" key="1">
    <source>
        <dbReference type="ARBA" id="ARBA00008857"/>
    </source>
</evidence>
<dbReference type="Gene3D" id="1.10.150.130">
    <property type="match status" value="1"/>
</dbReference>
<keyword evidence="4" id="KW-0233">DNA recombination</keyword>
<dbReference type="Pfam" id="PF00589">
    <property type="entry name" value="Phage_integrase"/>
    <property type="match status" value="1"/>
</dbReference>
<evidence type="ECO:0000256" key="3">
    <source>
        <dbReference type="ARBA" id="ARBA00023125"/>
    </source>
</evidence>
<dbReference type="InterPro" id="IPR013762">
    <property type="entry name" value="Integrase-like_cat_sf"/>
</dbReference>
<evidence type="ECO:0000313" key="7">
    <source>
        <dbReference type="Proteomes" id="UP001597171"/>
    </source>
</evidence>
<dbReference type="InterPro" id="IPR050090">
    <property type="entry name" value="Tyrosine_recombinase_XerCD"/>
</dbReference>
<dbReference type="PANTHER" id="PTHR30349">
    <property type="entry name" value="PHAGE INTEGRASE-RELATED"/>
    <property type="match status" value="1"/>
</dbReference>
<organism evidence="6 7">
    <name type="scientific">Methylopila musalis</name>
    <dbReference type="NCBI Taxonomy" id="1134781"/>
    <lineage>
        <taxon>Bacteria</taxon>
        <taxon>Pseudomonadati</taxon>
        <taxon>Pseudomonadota</taxon>
        <taxon>Alphaproteobacteria</taxon>
        <taxon>Hyphomicrobiales</taxon>
        <taxon>Methylopilaceae</taxon>
        <taxon>Methylopila</taxon>
    </lineage>
</organism>
<feature type="domain" description="Tyr recombinase" evidence="5">
    <location>
        <begin position="164"/>
        <end position="336"/>
    </location>
</feature>
<name>A0ABW3Z396_9HYPH</name>
<comment type="caution">
    <text evidence="6">The sequence shown here is derived from an EMBL/GenBank/DDBJ whole genome shotgun (WGS) entry which is preliminary data.</text>
</comment>
<accession>A0ABW3Z396</accession>
<gene>
    <name evidence="6" type="ORF">ACFQ4O_01820</name>
</gene>
<evidence type="ECO:0000313" key="6">
    <source>
        <dbReference type="EMBL" id="MFD1330731.1"/>
    </source>
</evidence>
<protein>
    <submittedName>
        <fullName evidence="6">Tyrosine-type recombinase/integrase</fullName>
    </submittedName>
</protein>